<dbReference type="NCBIfam" id="TIGR01123">
    <property type="entry name" value="ilvE_II"/>
    <property type="match status" value="1"/>
</dbReference>
<comment type="pathway">
    <text evidence="5">Amino-acid biosynthesis; L-leucine biosynthesis; L-leucine from 3-methyl-2-oxobutanoate: step 4/4.</text>
</comment>
<evidence type="ECO:0000256" key="12">
    <source>
        <dbReference type="ARBA" id="ARBA00023304"/>
    </source>
</evidence>
<evidence type="ECO:0000256" key="9">
    <source>
        <dbReference type="ARBA" id="ARBA00022605"/>
    </source>
</evidence>
<dbReference type="EC" id="2.6.1.42" evidence="7"/>
<evidence type="ECO:0000256" key="5">
    <source>
        <dbReference type="ARBA" id="ARBA00005072"/>
    </source>
</evidence>
<keyword evidence="10 17" id="KW-0808">Transferase</keyword>
<evidence type="ECO:0000256" key="10">
    <source>
        <dbReference type="ARBA" id="ARBA00022679"/>
    </source>
</evidence>
<evidence type="ECO:0000256" key="6">
    <source>
        <dbReference type="ARBA" id="ARBA00009320"/>
    </source>
</evidence>
<dbReference type="InterPro" id="IPR001544">
    <property type="entry name" value="Aminotrans_IV"/>
</dbReference>
<comment type="pathway">
    <text evidence="3">Amino-acid biosynthesis; L-isoleucine biosynthesis; L-isoleucine from 2-oxobutanoate: step 4/4.</text>
</comment>
<evidence type="ECO:0000313" key="17">
    <source>
        <dbReference type="EMBL" id="AEL28430.1"/>
    </source>
</evidence>
<evidence type="ECO:0000256" key="16">
    <source>
        <dbReference type="PIRSR" id="PIRSR006468-1"/>
    </source>
</evidence>
<gene>
    <name evidence="17" type="ordered locus">Cycma_4745</name>
</gene>
<dbReference type="Proteomes" id="UP000001635">
    <property type="component" value="Chromosome"/>
</dbReference>
<evidence type="ECO:0000313" key="18">
    <source>
        <dbReference type="Proteomes" id="UP000001635"/>
    </source>
</evidence>
<evidence type="ECO:0000256" key="3">
    <source>
        <dbReference type="ARBA" id="ARBA00004824"/>
    </source>
</evidence>
<evidence type="ECO:0000256" key="11">
    <source>
        <dbReference type="ARBA" id="ARBA00022898"/>
    </source>
</evidence>
<dbReference type="InterPro" id="IPR043131">
    <property type="entry name" value="BCAT-like_N"/>
</dbReference>
<evidence type="ECO:0000256" key="1">
    <source>
        <dbReference type="ARBA" id="ARBA00001933"/>
    </source>
</evidence>
<dbReference type="HOGENOM" id="CLU_031922_0_2_10"/>
<dbReference type="Gene3D" id="3.30.470.10">
    <property type="match status" value="1"/>
</dbReference>
<reference evidence="18" key="1">
    <citation type="submission" date="2011-07" db="EMBL/GenBank/DDBJ databases">
        <title>The complete genome of Cyclobacterium marinum DSM 745.</title>
        <authorList>
            <person name="Lucas S."/>
            <person name="Han J."/>
            <person name="Lapidus A."/>
            <person name="Bruce D."/>
            <person name="Goodwin L."/>
            <person name="Pitluck S."/>
            <person name="Peters L."/>
            <person name="Kyrpides N."/>
            <person name="Mavromatis K."/>
            <person name="Ivanova N."/>
            <person name="Ovchinnikova G."/>
            <person name="Chertkov O."/>
            <person name="Detter J.C."/>
            <person name="Tapia R."/>
            <person name="Han C."/>
            <person name="Land M."/>
            <person name="Hauser L."/>
            <person name="Markowitz V."/>
            <person name="Cheng J.-F."/>
            <person name="Hugenholtz P."/>
            <person name="Woyke T."/>
            <person name="Wu D."/>
            <person name="Tindall B."/>
            <person name="Schuetze A."/>
            <person name="Brambilla E."/>
            <person name="Klenk H.-P."/>
            <person name="Eisen J.A."/>
        </authorList>
    </citation>
    <scope>NUCLEOTIDE SEQUENCE [LARGE SCALE GENOMIC DNA]</scope>
    <source>
        <strain evidence="18">ATCC 25205 / DSM 745 / LMG 13164 / NCIMB 1802</strain>
    </source>
</reference>
<comment type="similarity">
    <text evidence="6">Belongs to the class-IV pyridoxal-phosphate-dependent aminotransferase family.</text>
</comment>
<organism evidence="17 18">
    <name type="scientific">Cyclobacterium marinum (strain ATCC 25205 / DSM 745 / LMG 13164 / NCIMB 1802)</name>
    <name type="common">Flectobacillus marinus</name>
    <dbReference type="NCBI Taxonomy" id="880070"/>
    <lineage>
        <taxon>Bacteria</taxon>
        <taxon>Pseudomonadati</taxon>
        <taxon>Bacteroidota</taxon>
        <taxon>Cytophagia</taxon>
        <taxon>Cytophagales</taxon>
        <taxon>Cyclobacteriaceae</taxon>
        <taxon>Cyclobacterium</taxon>
    </lineage>
</organism>
<evidence type="ECO:0000256" key="14">
    <source>
        <dbReference type="ARBA" id="ARBA00048798"/>
    </source>
</evidence>
<comment type="function">
    <text evidence="2">Acts on leucine, isoleucine and valine.</text>
</comment>
<dbReference type="KEGG" id="cmr:Cycma_4745"/>
<dbReference type="UniPathway" id="UPA00048">
    <property type="reaction ID" value="UER00073"/>
</dbReference>
<evidence type="ECO:0000256" key="2">
    <source>
        <dbReference type="ARBA" id="ARBA00003109"/>
    </source>
</evidence>
<feature type="modified residue" description="N6-(pyridoxal phosphate)lysine" evidence="16">
    <location>
        <position position="187"/>
    </location>
</feature>
<dbReference type="NCBIfam" id="NF009897">
    <property type="entry name" value="PRK13357.1"/>
    <property type="match status" value="1"/>
</dbReference>
<dbReference type="Gene3D" id="3.20.10.10">
    <property type="entry name" value="D-amino Acid Aminotransferase, subunit A, domain 2"/>
    <property type="match status" value="1"/>
</dbReference>
<evidence type="ECO:0000256" key="7">
    <source>
        <dbReference type="ARBA" id="ARBA00013053"/>
    </source>
</evidence>
<dbReference type="InterPro" id="IPR033939">
    <property type="entry name" value="BCAT_family"/>
</dbReference>
<dbReference type="RefSeq" id="WP_014022710.1">
    <property type="nucleotide sequence ID" value="NC_015914.1"/>
</dbReference>
<evidence type="ECO:0000256" key="8">
    <source>
        <dbReference type="ARBA" id="ARBA00022576"/>
    </source>
</evidence>
<dbReference type="UniPathway" id="UPA00047">
    <property type="reaction ID" value="UER00058"/>
</dbReference>
<dbReference type="UniPathway" id="UPA00049">
    <property type="reaction ID" value="UER00062"/>
</dbReference>
<evidence type="ECO:0000256" key="4">
    <source>
        <dbReference type="ARBA" id="ARBA00004931"/>
    </source>
</evidence>
<dbReference type="GO" id="GO:0009099">
    <property type="term" value="P:L-valine biosynthetic process"/>
    <property type="evidence" value="ECO:0007669"/>
    <property type="project" value="UniProtKB-UniPathway"/>
</dbReference>
<dbReference type="InterPro" id="IPR043132">
    <property type="entry name" value="BCAT-like_C"/>
</dbReference>
<comment type="pathway">
    <text evidence="4">Amino-acid biosynthesis; L-valine biosynthesis; L-valine from pyruvate: step 4/4.</text>
</comment>
<dbReference type="PIRSF" id="PIRSF006468">
    <property type="entry name" value="BCAT1"/>
    <property type="match status" value="1"/>
</dbReference>
<evidence type="ECO:0000256" key="15">
    <source>
        <dbReference type="ARBA" id="ARBA00049229"/>
    </source>
</evidence>
<dbReference type="GO" id="GO:0009097">
    <property type="term" value="P:isoleucine biosynthetic process"/>
    <property type="evidence" value="ECO:0007669"/>
    <property type="project" value="UniProtKB-UniPathway"/>
</dbReference>
<dbReference type="AlphaFoldDB" id="G0J5I1"/>
<dbReference type="PANTHER" id="PTHR11825">
    <property type="entry name" value="SUBGROUP IIII AMINOTRANSFERASE"/>
    <property type="match status" value="1"/>
</dbReference>
<comment type="catalytic activity">
    <reaction evidence="15">
        <text>L-leucine + 2-oxoglutarate = 4-methyl-2-oxopentanoate + L-glutamate</text>
        <dbReference type="Rhea" id="RHEA:18321"/>
        <dbReference type="ChEBI" id="CHEBI:16810"/>
        <dbReference type="ChEBI" id="CHEBI:17865"/>
        <dbReference type="ChEBI" id="CHEBI:29985"/>
        <dbReference type="ChEBI" id="CHEBI:57427"/>
        <dbReference type="EC" id="2.6.1.42"/>
    </reaction>
</comment>
<accession>G0J5I1</accession>
<proteinExistence type="inferred from homology"/>
<protein>
    <recommendedName>
        <fullName evidence="7">branched-chain-amino-acid transaminase</fullName>
        <ecNumber evidence="7">2.6.1.42</ecNumber>
    </recommendedName>
</protein>
<dbReference type="CDD" id="cd01557">
    <property type="entry name" value="BCAT_beta_family"/>
    <property type="match status" value="1"/>
</dbReference>
<keyword evidence="11" id="KW-0663">Pyridoxal phosphate</keyword>
<dbReference type="Pfam" id="PF01063">
    <property type="entry name" value="Aminotran_4"/>
    <property type="match status" value="1"/>
</dbReference>
<comment type="catalytic activity">
    <reaction evidence="14">
        <text>L-isoleucine + 2-oxoglutarate = (S)-3-methyl-2-oxopentanoate + L-glutamate</text>
        <dbReference type="Rhea" id="RHEA:24801"/>
        <dbReference type="ChEBI" id="CHEBI:16810"/>
        <dbReference type="ChEBI" id="CHEBI:29985"/>
        <dbReference type="ChEBI" id="CHEBI:35146"/>
        <dbReference type="ChEBI" id="CHEBI:58045"/>
        <dbReference type="EC" id="2.6.1.42"/>
    </reaction>
</comment>
<dbReference type="OrthoDB" id="9804984at2"/>
<dbReference type="InterPro" id="IPR005786">
    <property type="entry name" value="B_amino_transII"/>
</dbReference>
<keyword evidence="9" id="KW-0028">Amino-acid biosynthesis</keyword>
<dbReference type="eggNOG" id="COG0115">
    <property type="taxonomic scope" value="Bacteria"/>
</dbReference>
<evidence type="ECO:0000256" key="13">
    <source>
        <dbReference type="ARBA" id="ARBA00048212"/>
    </source>
</evidence>
<dbReference type="SUPFAM" id="SSF56752">
    <property type="entry name" value="D-aminoacid aminotransferase-like PLP-dependent enzymes"/>
    <property type="match status" value="1"/>
</dbReference>
<keyword evidence="12" id="KW-0100">Branched-chain amino acid biosynthesis</keyword>
<dbReference type="EMBL" id="CP002955">
    <property type="protein sequence ID" value="AEL28430.1"/>
    <property type="molecule type" value="Genomic_DNA"/>
</dbReference>
<name>G0J5I1_CYCMS</name>
<sequence length="346" mass="39127">MMNETITQKPDFDFDNFTFGLQATDRMLVARYENGTWSDFKIGPVQNISLSPLAMCLHYGQTVFEGLKAFRTVDGKINIFRLESHHKRMNRSLERMAMPPLPASCFIDGIRELLSKESKWVIDDPEYALYIRPFAIATESKLGVDASREYLFMVVLSPLKAYYSRPLRVKVETDYIRSSRGGAGSAKNGGNYGASLLPQRKAKENGFDQIIWLDAKERKFIEESGTMNIMFILNGKTLLTPSLSDSILDGITRDSILNIAPEMGLEVEERAIEVAEILERIRSGEKVEAFGVGTAAVISPIKEISYKDEIFETYVNENADMYRIKNKLADIRRGLSPDKFGWSDLV</sequence>
<dbReference type="STRING" id="880070.Cycma_4745"/>
<dbReference type="PANTHER" id="PTHR11825:SF44">
    <property type="entry name" value="BRANCHED-CHAIN-AMINO-ACID AMINOTRANSFERASE"/>
    <property type="match status" value="1"/>
</dbReference>
<comment type="catalytic activity">
    <reaction evidence="13">
        <text>L-valine + 2-oxoglutarate = 3-methyl-2-oxobutanoate + L-glutamate</text>
        <dbReference type="Rhea" id="RHEA:24813"/>
        <dbReference type="ChEBI" id="CHEBI:11851"/>
        <dbReference type="ChEBI" id="CHEBI:16810"/>
        <dbReference type="ChEBI" id="CHEBI:29985"/>
        <dbReference type="ChEBI" id="CHEBI:57762"/>
        <dbReference type="EC" id="2.6.1.42"/>
    </reaction>
</comment>
<keyword evidence="18" id="KW-1185">Reference proteome</keyword>
<comment type="cofactor">
    <cofactor evidence="1">
        <name>pyridoxal 5'-phosphate</name>
        <dbReference type="ChEBI" id="CHEBI:597326"/>
    </cofactor>
</comment>
<dbReference type="GO" id="GO:0009098">
    <property type="term" value="P:L-leucine biosynthetic process"/>
    <property type="evidence" value="ECO:0007669"/>
    <property type="project" value="UniProtKB-UniPathway"/>
</dbReference>
<dbReference type="GO" id="GO:0004084">
    <property type="term" value="F:branched-chain-amino-acid transaminase activity"/>
    <property type="evidence" value="ECO:0007669"/>
    <property type="project" value="UniProtKB-EC"/>
</dbReference>
<dbReference type="InterPro" id="IPR036038">
    <property type="entry name" value="Aminotransferase-like"/>
</dbReference>
<keyword evidence="8 17" id="KW-0032">Aminotransferase</keyword>